<name>A0ACD3A771_9AGAR</name>
<gene>
    <name evidence="1" type="ORF">BDN72DRAFT_863499</name>
</gene>
<dbReference type="Proteomes" id="UP000308600">
    <property type="component" value="Unassembled WGS sequence"/>
</dbReference>
<evidence type="ECO:0000313" key="2">
    <source>
        <dbReference type="Proteomes" id="UP000308600"/>
    </source>
</evidence>
<proteinExistence type="predicted"/>
<dbReference type="EMBL" id="ML208647">
    <property type="protein sequence ID" value="TFK61570.1"/>
    <property type="molecule type" value="Genomic_DNA"/>
</dbReference>
<evidence type="ECO:0000313" key="1">
    <source>
        <dbReference type="EMBL" id="TFK61570.1"/>
    </source>
</evidence>
<organism evidence="1 2">
    <name type="scientific">Pluteus cervinus</name>
    <dbReference type="NCBI Taxonomy" id="181527"/>
    <lineage>
        <taxon>Eukaryota</taxon>
        <taxon>Fungi</taxon>
        <taxon>Dikarya</taxon>
        <taxon>Basidiomycota</taxon>
        <taxon>Agaricomycotina</taxon>
        <taxon>Agaricomycetes</taxon>
        <taxon>Agaricomycetidae</taxon>
        <taxon>Agaricales</taxon>
        <taxon>Pluteineae</taxon>
        <taxon>Pluteaceae</taxon>
        <taxon>Pluteus</taxon>
    </lineage>
</organism>
<reference evidence="1 2" key="1">
    <citation type="journal article" date="2019" name="Nat. Ecol. Evol.">
        <title>Megaphylogeny resolves global patterns of mushroom evolution.</title>
        <authorList>
            <person name="Varga T."/>
            <person name="Krizsan K."/>
            <person name="Foldi C."/>
            <person name="Dima B."/>
            <person name="Sanchez-Garcia M."/>
            <person name="Sanchez-Ramirez S."/>
            <person name="Szollosi G.J."/>
            <person name="Szarkandi J.G."/>
            <person name="Papp V."/>
            <person name="Albert L."/>
            <person name="Andreopoulos W."/>
            <person name="Angelini C."/>
            <person name="Antonin V."/>
            <person name="Barry K.W."/>
            <person name="Bougher N.L."/>
            <person name="Buchanan P."/>
            <person name="Buyck B."/>
            <person name="Bense V."/>
            <person name="Catcheside P."/>
            <person name="Chovatia M."/>
            <person name="Cooper J."/>
            <person name="Damon W."/>
            <person name="Desjardin D."/>
            <person name="Finy P."/>
            <person name="Geml J."/>
            <person name="Haridas S."/>
            <person name="Hughes K."/>
            <person name="Justo A."/>
            <person name="Karasinski D."/>
            <person name="Kautmanova I."/>
            <person name="Kiss B."/>
            <person name="Kocsube S."/>
            <person name="Kotiranta H."/>
            <person name="LaButti K.M."/>
            <person name="Lechner B.E."/>
            <person name="Liimatainen K."/>
            <person name="Lipzen A."/>
            <person name="Lukacs Z."/>
            <person name="Mihaltcheva S."/>
            <person name="Morgado L.N."/>
            <person name="Niskanen T."/>
            <person name="Noordeloos M.E."/>
            <person name="Ohm R.A."/>
            <person name="Ortiz-Santana B."/>
            <person name="Ovrebo C."/>
            <person name="Racz N."/>
            <person name="Riley R."/>
            <person name="Savchenko A."/>
            <person name="Shiryaev A."/>
            <person name="Soop K."/>
            <person name="Spirin V."/>
            <person name="Szebenyi C."/>
            <person name="Tomsovsky M."/>
            <person name="Tulloss R.E."/>
            <person name="Uehling J."/>
            <person name="Grigoriev I.V."/>
            <person name="Vagvolgyi C."/>
            <person name="Papp T."/>
            <person name="Martin F.M."/>
            <person name="Miettinen O."/>
            <person name="Hibbett D.S."/>
            <person name="Nagy L.G."/>
        </authorList>
    </citation>
    <scope>NUCLEOTIDE SEQUENCE [LARGE SCALE GENOMIC DNA]</scope>
    <source>
        <strain evidence="1 2">NL-1719</strain>
    </source>
</reference>
<accession>A0ACD3A771</accession>
<protein>
    <submittedName>
        <fullName evidence="1">Uncharacterized protein</fullName>
    </submittedName>
</protein>
<keyword evidence="2" id="KW-1185">Reference proteome</keyword>
<sequence>MYTPPPQTSSKTICKSSGHGRGPLAEELMEQPAMSNVTRRALQSLPNKIPDENMVLNELLSDNLQHNKRKKAISQLSKSEIDDPPEQHMIWHFCQIVLKDHPQRGFPICVQHGLNITCGDRIRQRLYWADYLGKMKTSDQYHREQSTSRRLTTCFHDWLWHKNKVMMYTKRNSQKYRQEIEPEDEENRDEDEDEVIMWLRTRGLSTPRSAAAGSDPFPSQISLIHCDGYEIRIPSPGNDFQESSLVIEYAVTLSDKWRHPLPPIKGESMTHIPTPSWRLLPIQNASICAPSAASLDHTADNLTGGPLLLGTCPSVKWALMFLFGTALRG</sequence>